<sequence length="97" mass="11297">MEHPLFTPGSVVSCVLFIVFFLVFIVHWELSDTSGKALFKRLLNYIAIYLALSYFVIFFAFKKFSYAPIFLLGYFGLRYAVDSWSARNSNEDFLNNK</sequence>
<dbReference type="Proteomes" id="UP000254575">
    <property type="component" value="Unassembled WGS sequence"/>
</dbReference>
<keyword evidence="1" id="KW-0472">Membrane</keyword>
<keyword evidence="1" id="KW-1133">Transmembrane helix</keyword>
<organism evidence="2 3">
    <name type="scientific">Suttonella indologenes</name>
    <dbReference type="NCBI Taxonomy" id="13276"/>
    <lineage>
        <taxon>Bacteria</taxon>
        <taxon>Pseudomonadati</taxon>
        <taxon>Pseudomonadota</taxon>
        <taxon>Gammaproteobacteria</taxon>
        <taxon>Cardiobacteriales</taxon>
        <taxon>Cardiobacteriaceae</taxon>
        <taxon>Suttonella</taxon>
    </lineage>
</organism>
<dbReference type="EMBL" id="UHIA01000004">
    <property type="protein sequence ID" value="SUO96871.1"/>
    <property type="molecule type" value="Genomic_DNA"/>
</dbReference>
<reference evidence="2 3" key="1">
    <citation type="submission" date="2018-06" db="EMBL/GenBank/DDBJ databases">
        <authorList>
            <consortium name="Pathogen Informatics"/>
            <person name="Doyle S."/>
        </authorList>
    </citation>
    <scope>NUCLEOTIDE SEQUENCE [LARGE SCALE GENOMIC DNA]</scope>
    <source>
        <strain evidence="2 3">NCTC10717</strain>
    </source>
</reference>
<evidence type="ECO:0000313" key="2">
    <source>
        <dbReference type="EMBL" id="SUO96871.1"/>
    </source>
</evidence>
<keyword evidence="1" id="KW-0812">Transmembrane</keyword>
<feature type="transmembrane region" description="Helical" evidence="1">
    <location>
        <begin position="42"/>
        <end position="59"/>
    </location>
</feature>
<evidence type="ECO:0000256" key="1">
    <source>
        <dbReference type="SAM" id="Phobius"/>
    </source>
</evidence>
<proteinExistence type="predicted"/>
<accession>A0A380MYW1</accession>
<dbReference type="RefSeq" id="WP_072281782.1">
    <property type="nucleotide sequence ID" value="NZ_UHIA01000004.1"/>
</dbReference>
<dbReference type="AlphaFoldDB" id="A0A380MYW1"/>
<keyword evidence="3" id="KW-1185">Reference proteome</keyword>
<feature type="transmembrane region" description="Helical" evidence="1">
    <location>
        <begin position="6"/>
        <end position="30"/>
    </location>
</feature>
<name>A0A380MYW1_9GAMM</name>
<evidence type="ECO:0000313" key="3">
    <source>
        <dbReference type="Proteomes" id="UP000254575"/>
    </source>
</evidence>
<dbReference type="OrthoDB" id="9841940at2"/>
<protein>
    <submittedName>
        <fullName evidence="2">Uncharacterized protein</fullName>
    </submittedName>
</protein>
<gene>
    <name evidence="2" type="ORF">NCTC10717_01221</name>
</gene>